<dbReference type="AlphaFoldDB" id="A0AA38X683"/>
<evidence type="ECO:0000256" key="2">
    <source>
        <dbReference type="SAM" id="Phobius"/>
    </source>
</evidence>
<keyword evidence="4" id="KW-1185">Reference proteome</keyword>
<protein>
    <submittedName>
        <fullName evidence="3">Uncharacterized protein</fullName>
    </submittedName>
</protein>
<name>A0AA38X683_9EURO</name>
<feature type="transmembrane region" description="Helical" evidence="2">
    <location>
        <begin position="138"/>
        <end position="161"/>
    </location>
</feature>
<comment type="caution">
    <text evidence="3">The sequence shown here is derived from an EMBL/GenBank/DDBJ whole genome shotgun (WGS) entry which is preliminary data.</text>
</comment>
<sequence length="282" mass="31230">MASLTILGARSSTRPQLARAKAASSLRPHMFQPTSRSFATTSGASTNPYLAPLRMSSTSIMPFLPKARKSQVSLHAAVRSKGFAQQYRAAHFKTAAAGHTIEYTCETTISAAPGSSVRKGQSPKPSTKPPADEENSEAFFTALGTVAAVIVTYVMGGALLIGGMDRTLQWLEERKSRKRETARALAMQKERLDKKVAELLDGWPRTRADLGEQLEGITLSESLALREEYGIPKWPRYKFESGIEKFFADAVKSKEAEAYGLEDDLFKNAWNQFCNRYRPSRW</sequence>
<dbReference type="Proteomes" id="UP001172673">
    <property type="component" value="Unassembled WGS sequence"/>
</dbReference>
<reference evidence="3" key="1">
    <citation type="submission" date="2022-10" db="EMBL/GenBank/DDBJ databases">
        <title>Culturing micro-colonial fungi from biological soil crusts in the Mojave desert and describing Neophaeococcomyces mojavensis, and introducing the new genera and species Taxawa tesnikishii.</title>
        <authorList>
            <person name="Kurbessoian T."/>
            <person name="Stajich J.E."/>
        </authorList>
    </citation>
    <scope>NUCLEOTIDE SEQUENCE</scope>
    <source>
        <strain evidence="3">TK_41</strain>
    </source>
</reference>
<gene>
    <name evidence="3" type="ORF">H2200_007688</name>
</gene>
<feature type="region of interest" description="Disordered" evidence="1">
    <location>
        <begin position="113"/>
        <end position="133"/>
    </location>
</feature>
<organism evidence="3 4">
    <name type="scientific">Cladophialophora chaetospira</name>
    <dbReference type="NCBI Taxonomy" id="386627"/>
    <lineage>
        <taxon>Eukaryota</taxon>
        <taxon>Fungi</taxon>
        <taxon>Dikarya</taxon>
        <taxon>Ascomycota</taxon>
        <taxon>Pezizomycotina</taxon>
        <taxon>Eurotiomycetes</taxon>
        <taxon>Chaetothyriomycetidae</taxon>
        <taxon>Chaetothyriales</taxon>
        <taxon>Herpotrichiellaceae</taxon>
        <taxon>Cladophialophora</taxon>
    </lineage>
</organism>
<keyword evidence="2" id="KW-0812">Transmembrane</keyword>
<keyword evidence="2" id="KW-1133">Transmembrane helix</keyword>
<evidence type="ECO:0000313" key="4">
    <source>
        <dbReference type="Proteomes" id="UP001172673"/>
    </source>
</evidence>
<evidence type="ECO:0000256" key="1">
    <source>
        <dbReference type="SAM" id="MobiDB-lite"/>
    </source>
</evidence>
<dbReference type="EMBL" id="JAPDRK010000011">
    <property type="protein sequence ID" value="KAJ9607610.1"/>
    <property type="molecule type" value="Genomic_DNA"/>
</dbReference>
<accession>A0AA38X683</accession>
<evidence type="ECO:0000313" key="3">
    <source>
        <dbReference type="EMBL" id="KAJ9607610.1"/>
    </source>
</evidence>
<keyword evidence="2" id="KW-0472">Membrane</keyword>
<proteinExistence type="predicted"/>